<comment type="similarity">
    <text evidence="5 20">Belongs to the MurB family.</text>
</comment>
<keyword evidence="14 20" id="KW-0573">Peptidoglycan synthesis</keyword>
<dbReference type="AlphaFoldDB" id="A0AA37RYM0"/>
<dbReference type="InterPro" id="IPR003170">
    <property type="entry name" value="MurB"/>
</dbReference>
<dbReference type="GO" id="GO:0009252">
    <property type="term" value="P:peptidoglycan biosynthetic process"/>
    <property type="evidence" value="ECO:0007669"/>
    <property type="project" value="UniProtKB-UniRule"/>
</dbReference>
<evidence type="ECO:0000256" key="20">
    <source>
        <dbReference type="HAMAP-Rule" id="MF_00037"/>
    </source>
</evidence>
<keyword evidence="17 20" id="KW-0961">Cell wall biogenesis/degradation</keyword>
<evidence type="ECO:0000256" key="16">
    <source>
        <dbReference type="ARBA" id="ARBA00023306"/>
    </source>
</evidence>
<dbReference type="InterPro" id="IPR006094">
    <property type="entry name" value="Oxid_FAD_bind_N"/>
</dbReference>
<keyword evidence="16 20" id="KW-0131">Cell cycle</keyword>
<evidence type="ECO:0000256" key="12">
    <source>
        <dbReference type="ARBA" id="ARBA00022857"/>
    </source>
</evidence>
<dbReference type="InterPro" id="IPR016169">
    <property type="entry name" value="FAD-bd_PCMH_sub2"/>
</dbReference>
<dbReference type="Pfam" id="PF02873">
    <property type="entry name" value="MurB_C"/>
    <property type="match status" value="1"/>
</dbReference>
<comment type="function">
    <text evidence="2 20">Cell wall formation.</text>
</comment>
<feature type="active site" evidence="20">
    <location>
        <position position="325"/>
    </location>
</feature>
<evidence type="ECO:0000256" key="10">
    <source>
        <dbReference type="ARBA" id="ARBA00022630"/>
    </source>
</evidence>
<evidence type="ECO:0000256" key="19">
    <source>
        <dbReference type="ARBA" id="ARBA00048914"/>
    </source>
</evidence>
<keyword evidence="15 20" id="KW-0560">Oxidoreductase</keyword>
<dbReference type="GO" id="GO:0005829">
    <property type="term" value="C:cytosol"/>
    <property type="evidence" value="ECO:0007669"/>
    <property type="project" value="TreeGrafter"/>
</dbReference>
<reference evidence="22" key="2">
    <citation type="submission" date="2023-01" db="EMBL/GenBank/DDBJ databases">
        <title>Draft genome sequence of Paraferrimonas sedimenticola strain NBRC 101628.</title>
        <authorList>
            <person name="Sun Q."/>
            <person name="Mori K."/>
        </authorList>
    </citation>
    <scope>NUCLEOTIDE SEQUENCE</scope>
    <source>
        <strain evidence="22">NBRC 101628</strain>
    </source>
</reference>
<comment type="catalytic activity">
    <reaction evidence="19 20">
        <text>UDP-N-acetyl-alpha-D-muramate + NADP(+) = UDP-N-acetyl-3-O-(1-carboxyvinyl)-alpha-D-glucosamine + NADPH + H(+)</text>
        <dbReference type="Rhea" id="RHEA:12248"/>
        <dbReference type="ChEBI" id="CHEBI:15378"/>
        <dbReference type="ChEBI" id="CHEBI:57783"/>
        <dbReference type="ChEBI" id="CHEBI:58349"/>
        <dbReference type="ChEBI" id="CHEBI:68483"/>
        <dbReference type="ChEBI" id="CHEBI:70757"/>
        <dbReference type="EC" id="1.3.1.98"/>
    </reaction>
</comment>
<evidence type="ECO:0000256" key="5">
    <source>
        <dbReference type="ARBA" id="ARBA00010485"/>
    </source>
</evidence>
<keyword evidence="10 20" id="KW-0285">Flavoprotein</keyword>
<dbReference type="GO" id="GO:0071949">
    <property type="term" value="F:FAD binding"/>
    <property type="evidence" value="ECO:0007669"/>
    <property type="project" value="InterPro"/>
</dbReference>
<keyword evidence="12 20" id="KW-0521">NADP</keyword>
<keyword evidence="23" id="KW-1185">Reference proteome</keyword>
<evidence type="ECO:0000256" key="13">
    <source>
        <dbReference type="ARBA" id="ARBA00022960"/>
    </source>
</evidence>
<keyword evidence="8 20" id="KW-0963">Cytoplasm</keyword>
<evidence type="ECO:0000259" key="21">
    <source>
        <dbReference type="PROSITE" id="PS51387"/>
    </source>
</evidence>
<evidence type="ECO:0000313" key="23">
    <source>
        <dbReference type="Proteomes" id="UP001161422"/>
    </source>
</evidence>
<dbReference type="InterPro" id="IPR016166">
    <property type="entry name" value="FAD-bd_PCMH"/>
</dbReference>
<dbReference type="Gene3D" id="3.90.78.10">
    <property type="entry name" value="UDP-N-acetylenolpyruvoylglucosamine reductase, C-terminal domain"/>
    <property type="match status" value="1"/>
</dbReference>
<dbReference type="InterPro" id="IPR011601">
    <property type="entry name" value="MurB_C"/>
</dbReference>
<dbReference type="InterPro" id="IPR036318">
    <property type="entry name" value="FAD-bd_PCMH-like_sf"/>
</dbReference>
<comment type="pathway">
    <text evidence="4 20">Cell wall biogenesis; peptidoglycan biosynthesis.</text>
</comment>
<dbReference type="InterPro" id="IPR016167">
    <property type="entry name" value="FAD-bd_PCMH_sub1"/>
</dbReference>
<dbReference type="RefSeq" id="WP_095507277.1">
    <property type="nucleotide sequence ID" value="NZ_BSNC01000010.1"/>
</dbReference>
<comment type="subcellular location">
    <subcellularLocation>
        <location evidence="3 20">Cytoplasm</location>
    </subcellularLocation>
</comment>
<evidence type="ECO:0000313" key="22">
    <source>
        <dbReference type="EMBL" id="GLP97761.1"/>
    </source>
</evidence>
<keyword evidence="13 20" id="KW-0133">Cell shape</keyword>
<dbReference type="SUPFAM" id="SSF56176">
    <property type="entry name" value="FAD-binding/transporter-associated domain-like"/>
    <property type="match status" value="1"/>
</dbReference>
<evidence type="ECO:0000256" key="17">
    <source>
        <dbReference type="ARBA" id="ARBA00023316"/>
    </source>
</evidence>
<evidence type="ECO:0000256" key="6">
    <source>
        <dbReference type="ARBA" id="ARBA00012518"/>
    </source>
</evidence>
<dbReference type="InterPro" id="IPR036635">
    <property type="entry name" value="MurB_C_sf"/>
</dbReference>
<gene>
    <name evidence="20 22" type="primary">murB</name>
    <name evidence="22" type="ORF">GCM10007895_30680</name>
</gene>
<proteinExistence type="inferred from homology"/>
<organism evidence="22 23">
    <name type="scientific">Paraferrimonas sedimenticola</name>
    <dbReference type="NCBI Taxonomy" id="375674"/>
    <lineage>
        <taxon>Bacteria</taxon>
        <taxon>Pseudomonadati</taxon>
        <taxon>Pseudomonadota</taxon>
        <taxon>Gammaproteobacteria</taxon>
        <taxon>Alteromonadales</taxon>
        <taxon>Ferrimonadaceae</taxon>
        <taxon>Paraferrimonas</taxon>
    </lineage>
</organism>
<dbReference type="HAMAP" id="MF_00037">
    <property type="entry name" value="MurB"/>
    <property type="match status" value="1"/>
</dbReference>
<comment type="caution">
    <text evidence="22">The sequence shown here is derived from an EMBL/GenBank/DDBJ whole genome shotgun (WGS) entry which is preliminary data.</text>
</comment>
<feature type="domain" description="FAD-binding PCMH-type" evidence="21">
    <location>
        <begin position="14"/>
        <end position="182"/>
    </location>
</feature>
<reference evidence="22" key="1">
    <citation type="journal article" date="2014" name="Int. J. Syst. Evol. Microbiol.">
        <title>Complete genome sequence of Corynebacterium casei LMG S-19264T (=DSM 44701T), isolated from a smear-ripened cheese.</title>
        <authorList>
            <consortium name="US DOE Joint Genome Institute (JGI-PGF)"/>
            <person name="Walter F."/>
            <person name="Albersmeier A."/>
            <person name="Kalinowski J."/>
            <person name="Ruckert C."/>
        </authorList>
    </citation>
    <scope>NUCLEOTIDE SEQUENCE</scope>
    <source>
        <strain evidence="22">NBRC 101628</strain>
    </source>
</reference>
<evidence type="ECO:0000256" key="2">
    <source>
        <dbReference type="ARBA" id="ARBA00003921"/>
    </source>
</evidence>
<protein>
    <recommendedName>
        <fullName evidence="7 20">UDP-N-acetylenolpyruvoylglucosamine reductase</fullName>
        <ecNumber evidence="6 20">1.3.1.98</ecNumber>
    </recommendedName>
    <alternativeName>
        <fullName evidence="18 20">UDP-N-acetylmuramate dehydrogenase</fullName>
    </alternativeName>
</protein>
<dbReference type="GO" id="GO:0051301">
    <property type="term" value="P:cell division"/>
    <property type="evidence" value="ECO:0007669"/>
    <property type="project" value="UniProtKB-KW"/>
</dbReference>
<evidence type="ECO:0000256" key="4">
    <source>
        <dbReference type="ARBA" id="ARBA00004752"/>
    </source>
</evidence>
<dbReference type="Proteomes" id="UP001161422">
    <property type="component" value="Unassembled WGS sequence"/>
</dbReference>
<dbReference type="SUPFAM" id="SSF56194">
    <property type="entry name" value="Uridine diphospho-N-Acetylenolpyruvylglucosamine reductase, MurB, C-terminal domain"/>
    <property type="match status" value="1"/>
</dbReference>
<dbReference type="EMBL" id="BSNC01000010">
    <property type="protein sequence ID" value="GLP97761.1"/>
    <property type="molecule type" value="Genomic_DNA"/>
</dbReference>
<dbReference type="NCBIfam" id="NF000755">
    <property type="entry name" value="PRK00046.1"/>
    <property type="match status" value="1"/>
</dbReference>
<dbReference type="GO" id="GO:0008762">
    <property type="term" value="F:UDP-N-acetylmuramate dehydrogenase activity"/>
    <property type="evidence" value="ECO:0007669"/>
    <property type="project" value="UniProtKB-UniRule"/>
</dbReference>
<sequence>MQTFDLSNHHTFGFEQIARSIVTVASAEQLKQLIVSRQLHNPIILGEGSNAIFLEDYDGDVLINRIMGRKLEDNADGVRLTLGAGENWDSAVAWLSQQGIGGLENLGLIPGCVGAAPVQNIGAYGVELSQVLESLTFIDPNSGETHSLSKAECQLGYRDSVFKHQLKDKAWITELVLWLPKPWQPKLSYGPLKSLEDESDLSPLQVYREVCQIRQQKLPDPKVLGNAGSFFKNPVVSVELYDHLRSLDSNLVGYPQHQGGIKLAAGYLIDKLGLKGHLQGKVGVHQHQALVLVNHGGGKPQDLVALANHIQQRVFEVYQVKLQPEVRIFGSNGEVEISRYG</sequence>
<evidence type="ECO:0000256" key="11">
    <source>
        <dbReference type="ARBA" id="ARBA00022827"/>
    </source>
</evidence>
<dbReference type="EC" id="1.3.1.98" evidence="6 20"/>
<dbReference type="Gene3D" id="3.30.465.10">
    <property type="match status" value="1"/>
</dbReference>
<dbReference type="GO" id="GO:0008360">
    <property type="term" value="P:regulation of cell shape"/>
    <property type="evidence" value="ECO:0007669"/>
    <property type="project" value="UniProtKB-KW"/>
</dbReference>
<dbReference type="PROSITE" id="PS51387">
    <property type="entry name" value="FAD_PCMH"/>
    <property type="match status" value="1"/>
</dbReference>
<feature type="active site" evidence="20">
    <location>
        <position position="158"/>
    </location>
</feature>
<evidence type="ECO:0000256" key="8">
    <source>
        <dbReference type="ARBA" id="ARBA00022490"/>
    </source>
</evidence>
<dbReference type="NCBIfam" id="TIGR00179">
    <property type="entry name" value="murB"/>
    <property type="match status" value="1"/>
</dbReference>
<evidence type="ECO:0000256" key="7">
    <source>
        <dbReference type="ARBA" id="ARBA00015188"/>
    </source>
</evidence>
<evidence type="ECO:0000256" key="1">
    <source>
        <dbReference type="ARBA" id="ARBA00001974"/>
    </source>
</evidence>
<name>A0AA37RYM0_9GAMM</name>
<evidence type="ECO:0000256" key="14">
    <source>
        <dbReference type="ARBA" id="ARBA00022984"/>
    </source>
</evidence>
<comment type="cofactor">
    <cofactor evidence="1 20">
        <name>FAD</name>
        <dbReference type="ChEBI" id="CHEBI:57692"/>
    </cofactor>
</comment>
<dbReference type="Pfam" id="PF01565">
    <property type="entry name" value="FAD_binding_4"/>
    <property type="match status" value="1"/>
</dbReference>
<feature type="active site" description="Proton donor" evidence="20">
    <location>
        <position position="229"/>
    </location>
</feature>
<dbReference type="PANTHER" id="PTHR21071">
    <property type="entry name" value="UDP-N-ACETYLENOLPYRUVOYLGLUCOSAMINE REDUCTASE"/>
    <property type="match status" value="1"/>
</dbReference>
<dbReference type="PANTHER" id="PTHR21071:SF4">
    <property type="entry name" value="UDP-N-ACETYLENOLPYRUVOYLGLUCOSAMINE REDUCTASE"/>
    <property type="match status" value="1"/>
</dbReference>
<keyword evidence="11 20" id="KW-0274">FAD</keyword>
<evidence type="ECO:0000256" key="3">
    <source>
        <dbReference type="ARBA" id="ARBA00004496"/>
    </source>
</evidence>
<evidence type="ECO:0000256" key="18">
    <source>
        <dbReference type="ARBA" id="ARBA00031026"/>
    </source>
</evidence>
<dbReference type="GO" id="GO:0071555">
    <property type="term" value="P:cell wall organization"/>
    <property type="evidence" value="ECO:0007669"/>
    <property type="project" value="UniProtKB-KW"/>
</dbReference>
<evidence type="ECO:0000256" key="9">
    <source>
        <dbReference type="ARBA" id="ARBA00022618"/>
    </source>
</evidence>
<keyword evidence="9 20" id="KW-0132">Cell division</keyword>
<evidence type="ECO:0000256" key="15">
    <source>
        <dbReference type="ARBA" id="ARBA00023002"/>
    </source>
</evidence>
<dbReference type="Gene3D" id="3.30.43.10">
    <property type="entry name" value="Uridine Diphospho-n-acetylenolpyruvylglucosamine Reductase, domain 2"/>
    <property type="match status" value="1"/>
</dbReference>
<accession>A0AA37RYM0</accession>